<dbReference type="InterPro" id="IPR000960">
    <property type="entry name" value="Flavin_mOase"/>
</dbReference>
<dbReference type="Proteomes" id="UP000515123">
    <property type="component" value="Linkage group 15"/>
</dbReference>
<dbReference type="EC" id="1.-.-.-" evidence="7"/>
<organism evidence="8 9">
    <name type="scientific">Ananas comosus</name>
    <name type="common">Pineapple</name>
    <name type="synonym">Ananas ananas</name>
    <dbReference type="NCBI Taxonomy" id="4615"/>
    <lineage>
        <taxon>Eukaryota</taxon>
        <taxon>Viridiplantae</taxon>
        <taxon>Streptophyta</taxon>
        <taxon>Embryophyta</taxon>
        <taxon>Tracheophyta</taxon>
        <taxon>Spermatophyta</taxon>
        <taxon>Magnoliopsida</taxon>
        <taxon>Liliopsida</taxon>
        <taxon>Poales</taxon>
        <taxon>Bromeliaceae</taxon>
        <taxon>Bromelioideae</taxon>
        <taxon>Ananas</taxon>
    </lineage>
</organism>
<evidence type="ECO:0000256" key="5">
    <source>
        <dbReference type="ARBA" id="ARBA00022857"/>
    </source>
</evidence>
<evidence type="ECO:0000256" key="1">
    <source>
        <dbReference type="ARBA" id="ARBA00001974"/>
    </source>
</evidence>
<dbReference type="RefSeq" id="XP_020104735.1">
    <property type="nucleotide sequence ID" value="XM_020249146.1"/>
</dbReference>
<proteinExistence type="inferred from homology"/>
<evidence type="ECO:0000256" key="4">
    <source>
        <dbReference type="ARBA" id="ARBA00022827"/>
    </source>
</evidence>
<dbReference type="OrthoDB" id="66881at2759"/>
<keyword evidence="4 7" id="KW-0274">FAD</keyword>
<sequence length="521" mass="59336">MAKSGETRVAIVGGGISGLAAAKQLAWLKPTVFEATESIGGVWRHCAYRTTRLQTPRPDYEFSDHPWADRADPTFPTSTEILDYLDGYADRFRLRDFIKLNSKVVEIRYLGSPEKDAFAAQWGGDCTAPLPGQPVWEIGVVAGESGTVQWYKFEFIVMCIGKYGDLPKMPVFPWGGGPEIFQGKVMHTLDYCKLDEEATKELMRGKKVVILGYKKSAIDLAVECAEANQGPDGEPCTMVIRTLHWTVPSYSIWGLPFFLFYSTRLSQFLHERPNQGLLRSLLCLFLAPLRRGVSKFIESYLTWKLPLEKYGLKPDHPFDEDYASCQMAILPENFFAEADRGLIRFEKSSRWCFWEKGVVLDDGTKLEADIVFLATGFDGKKKLRSVLPEPFRGLIEDSNGVMPLYRGTIHPLIPHMAFIGYIESVSNLHTSELRCKWLARLLGGRFELPTVEGMVRQTNEETEVMKRTTRFYRRHCISTFSIDHSDEICAEMGWKPWRKGNWLSEIFSPYSNQDYKADKSD</sequence>
<keyword evidence="3 7" id="KW-0285">Flavoprotein</keyword>
<keyword evidence="6 7" id="KW-0560">Oxidoreductase</keyword>
<dbReference type="GO" id="GO:0050660">
    <property type="term" value="F:flavin adenine dinucleotide binding"/>
    <property type="evidence" value="ECO:0007669"/>
    <property type="project" value="InterPro"/>
</dbReference>
<reference evidence="9" key="2">
    <citation type="submission" date="2025-08" db="UniProtKB">
        <authorList>
            <consortium name="RefSeq"/>
        </authorList>
    </citation>
    <scope>IDENTIFICATION</scope>
    <source>
        <tissue evidence="9">Leaf</tissue>
    </source>
</reference>
<evidence type="ECO:0000313" key="8">
    <source>
        <dbReference type="Proteomes" id="UP000515123"/>
    </source>
</evidence>
<dbReference type="GO" id="GO:0050661">
    <property type="term" value="F:NADP binding"/>
    <property type="evidence" value="ECO:0007669"/>
    <property type="project" value="InterPro"/>
</dbReference>
<dbReference type="GeneID" id="109721495"/>
<dbReference type="PIRSF" id="PIRSF000332">
    <property type="entry name" value="FMO"/>
    <property type="match status" value="1"/>
</dbReference>
<accession>A0A6P5GHC2</accession>
<evidence type="ECO:0000256" key="6">
    <source>
        <dbReference type="ARBA" id="ARBA00023002"/>
    </source>
</evidence>
<dbReference type="FunFam" id="3.50.50.60:FF:000167">
    <property type="entry name" value="Flavin-containing monooxygenase"/>
    <property type="match status" value="1"/>
</dbReference>
<evidence type="ECO:0000256" key="3">
    <source>
        <dbReference type="ARBA" id="ARBA00022630"/>
    </source>
</evidence>
<comment type="similarity">
    <text evidence="2 7">Belongs to the FMO family.</text>
</comment>
<evidence type="ECO:0000256" key="2">
    <source>
        <dbReference type="ARBA" id="ARBA00009183"/>
    </source>
</evidence>
<comment type="cofactor">
    <cofactor evidence="1 7">
        <name>FAD</name>
        <dbReference type="ChEBI" id="CHEBI:57692"/>
    </cofactor>
</comment>
<dbReference type="InterPro" id="IPR020946">
    <property type="entry name" value="Flavin_mOase-like"/>
</dbReference>
<name>A0A6P5GHC2_ANACO</name>
<dbReference type="InterPro" id="IPR050346">
    <property type="entry name" value="FMO-like"/>
</dbReference>
<dbReference type="Gene3D" id="3.50.50.60">
    <property type="entry name" value="FAD/NAD(P)-binding domain"/>
    <property type="match status" value="2"/>
</dbReference>
<evidence type="ECO:0000256" key="7">
    <source>
        <dbReference type="RuleBase" id="RU361177"/>
    </source>
</evidence>
<dbReference type="PANTHER" id="PTHR23023">
    <property type="entry name" value="DIMETHYLANILINE MONOOXYGENASE"/>
    <property type="match status" value="1"/>
</dbReference>
<dbReference type="InterPro" id="IPR036188">
    <property type="entry name" value="FAD/NAD-bd_sf"/>
</dbReference>
<dbReference type="SUPFAM" id="SSF51905">
    <property type="entry name" value="FAD/NAD(P)-binding domain"/>
    <property type="match status" value="2"/>
</dbReference>
<evidence type="ECO:0000313" key="9">
    <source>
        <dbReference type="RefSeq" id="XP_020104735.1"/>
    </source>
</evidence>
<keyword evidence="5" id="KW-0521">NADP</keyword>
<dbReference type="GO" id="GO:0004499">
    <property type="term" value="F:N,N-dimethylaniline monooxygenase activity"/>
    <property type="evidence" value="ECO:0007669"/>
    <property type="project" value="InterPro"/>
</dbReference>
<keyword evidence="8" id="KW-1185">Reference proteome</keyword>
<dbReference type="Pfam" id="PF00743">
    <property type="entry name" value="FMO-like"/>
    <property type="match status" value="1"/>
</dbReference>
<gene>
    <name evidence="9" type="primary">LOC109721495</name>
</gene>
<dbReference type="AlphaFoldDB" id="A0A6P5GHC2"/>
<keyword evidence="7 9" id="KW-0503">Monooxygenase</keyword>
<protein>
    <recommendedName>
        <fullName evidence="7">Flavin-containing monooxygenase</fullName>
        <ecNumber evidence="7">1.-.-.-</ecNumber>
    </recommendedName>
</protein>
<reference evidence="8" key="1">
    <citation type="journal article" date="2015" name="Nat. Genet.">
        <title>The pineapple genome and the evolution of CAM photosynthesis.</title>
        <authorList>
            <person name="Ming R."/>
            <person name="VanBuren R."/>
            <person name="Wai C.M."/>
            <person name="Tang H."/>
            <person name="Schatz M.C."/>
            <person name="Bowers J.E."/>
            <person name="Lyons E."/>
            <person name="Wang M.L."/>
            <person name="Chen J."/>
            <person name="Biggers E."/>
            <person name="Zhang J."/>
            <person name="Huang L."/>
            <person name="Zhang L."/>
            <person name="Miao W."/>
            <person name="Zhang J."/>
            <person name="Ye Z."/>
            <person name="Miao C."/>
            <person name="Lin Z."/>
            <person name="Wang H."/>
            <person name="Zhou H."/>
            <person name="Yim W.C."/>
            <person name="Priest H.D."/>
            <person name="Zheng C."/>
            <person name="Woodhouse M."/>
            <person name="Edger P.P."/>
            <person name="Guyot R."/>
            <person name="Guo H.B."/>
            <person name="Guo H."/>
            <person name="Zheng G."/>
            <person name="Singh R."/>
            <person name="Sharma A."/>
            <person name="Min X."/>
            <person name="Zheng Y."/>
            <person name="Lee H."/>
            <person name="Gurtowski J."/>
            <person name="Sedlazeck F.J."/>
            <person name="Harkess A."/>
            <person name="McKain M.R."/>
            <person name="Liao Z."/>
            <person name="Fang J."/>
            <person name="Liu J."/>
            <person name="Zhang X."/>
            <person name="Zhang Q."/>
            <person name="Hu W."/>
            <person name="Qin Y."/>
            <person name="Wang K."/>
            <person name="Chen L.Y."/>
            <person name="Shirley N."/>
            <person name="Lin Y.R."/>
            <person name="Liu L.Y."/>
            <person name="Hernandez A.G."/>
            <person name="Wright C.L."/>
            <person name="Bulone V."/>
            <person name="Tuskan G.A."/>
            <person name="Heath K."/>
            <person name="Zee F."/>
            <person name="Moore P.H."/>
            <person name="Sunkar R."/>
            <person name="Leebens-Mack J.H."/>
            <person name="Mockler T."/>
            <person name="Bennetzen J.L."/>
            <person name="Freeling M."/>
            <person name="Sankoff D."/>
            <person name="Paterson A.H."/>
            <person name="Zhu X."/>
            <person name="Yang X."/>
            <person name="Smith J.A."/>
            <person name="Cushman J.C."/>
            <person name="Paull R.E."/>
            <person name="Yu Q."/>
        </authorList>
    </citation>
    <scope>NUCLEOTIDE SEQUENCE [LARGE SCALE GENOMIC DNA]</scope>
    <source>
        <strain evidence="8">cv. F153</strain>
    </source>
</reference>